<dbReference type="InterPro" id="IPR057539">
    <property type="entry name" value="RXYLT1_N"/>
</dbReference>
<reference evidence="3 4" key="1">
    <citation type="journal article" date="2017" name="PLoS Biol.">
        <title>The sea cucumber genome provides insights into morphological evolution and visceral regeneration.</title>
        <authorList>
            <person name="Zhang X."/>
            <person name="Sun L."/>
            <person name="Yuan J."/>
            <person name="Sun Y."/>
            <person name="Gao Y."/>
            <person name="Zhang L."/>
            <person name="Li S."/>
            <person name="Dai H."/>
            <person name="Hamel J.F."/>
            <person name="Liu C."/>
            <person name="Yu Y."/>
            <person name="Liu S."/>
            <person name="Lin W."/>
            <person name="Guo K."/>
            <person name="Jin S."/>
            <person name="Xu P."/>
            <person name="Storey K.B."/>
            <person name="Huan P."/>
            <person name="Zhang T."/>
            <person name="Zhou Y."/>
            <person name="Zhang J."/>
            <person name="Lin C."/>
            <person name="Li X."/>
            <person name="Xing L."/>
            <person name="Huo D."/>
            <person name="Sun M."/>
            <person name="Wang L."/>
            <person name="Mercier A."/>
            <person name="Li F."/>
            <person name="Yang H."/>
            <person name="Xiang J."/>
        </authorList>
    </citation>
    <scope>NUCLEOTIDE SEQUENCE [LARGE SCALE GENOMIC DNA]</scope>
    <source>
        <strain evidence="3">Shaxun</strain>
        <tissue evidence="3">Muscle</tissue>
    </source>
</reference>
<proteinExistence type="predicted"/>
<evidence type="ECO:0000259" key="1">
    <source>
        <dbReference type="Pfam" id="PF24785"/>
    </source>
</evidence>
<dbReference type="EMBL" id="MRZV01000581">
    <property type="protein sequence ID" value="PIK47415.1"/>
    <property type="molecule type" value="Genomic_DNA"/>
</dbReference>
<feature type="domain" description="RXYLT1 N-terminal" evidence="2">
    <location>
        <begin position="88"/>
        <end position="223"/>
    </location>
</feature>
<keyword evidence="3" id="KW-0472">Membrane</keyword>
<dbReference type="Pfam" id="PF24786">
    <property type="entry name" value="RXYLT1_N"/>
    <property type="match status" value="1"/>
</dbReference>
<keyword evidence="3" id="KW-0812">Transmembrane</keyword>
<dbReference type="Proteomes" id="UP000230750">
    <property type="component" value="Unassembled WGS sequence"/>
</dbReference>
<organism evidence="3 4">
    <name type="scientific">Stichopus japonicus</name>
    <name type="common">Sea cucumber</name>
    <dbReference type="NCBI Taxonomy" id="307972"/>
    <lineage>
        <taxon>Eukaryota</taxon>
        <taxon>Metazoa</taxon>
        <taxon>Echinodermata</taxon>
        <taxon>Eleutherozoa</taxon>
        <taxon>Echinozoa</taxon>
        <taxon>Holothuroidea</taxon>
        <taxon>Aspidochirotacea</taxon>
        <taxon>Aspidochirotida</taxon>
        <taxon>Stichopodidae</taxon>
        <taxon>Apostichopus</taxon>
    </lineage>
</organism>
<gene>
    <name evidence="3" type="ORF">BSL78_15708</name>
</gene>
<name>A0A2G8KHH8_STIJA</name>
<dbReference type="GO" id="GO:0005794">
    <property type="term" value="C:Golgi apparatus"/>
    <property type="evidence" value="ECO:0007669"/>
    <property type="project" value="TreeGrafter"/>
</dbReference>
<evidence type="ECO:0000313" key="4">
    <source>
        <dbReference type="Proteomes" id="UP000230750"/>
    </source>
</evidence>
<protein>
    <submittedName>
        <fullName evidence="3">Putative transmembrane protein</fullName>
    </submittedName>
</protein>
<accession>A0A2G8KHH8</accession>
<comment type="caution">
    <text evidence="3">The sequence shown here is derived from an EMBL/GenBank/DDBJ whole genome shotgun (WGS) entry which is preliminary data.</text>
</comment>
<dbReference type="OrthoDB" id="8560686at2759"/>
<dbReference type="STRING" id="307972.A0A2G8KHH8"/>
<dbReference type="GO" id="GO:0120053">
    <property type="term" value="F:ribitol beta-1,4-xylosyltransferase activity"/>
    <property type="evidence" value="ECO:0007669"/>
    <property type="project" value="InterPro"/>
</dbReference>
<dbReference type="InterPro" id="IPR057538">
    <property type="entry name" value="RXYLT1_C"/>
</dbReference>
<dbReference type="PANTHER" id="PTHR15576">
    <property type="entry name" value="RIBITOL-5-PHOSPHATE XYLOSYLTRANSFERASE 1"/>
    <property type="match status" value="1"/>
</dbReference>
<dbReference type="GO" id="GO:0035269">
    <property type="term" value="P:protein O-linked glycosylation via mannose"/>
    <property type="evidence" value="ECO:0007669"/>
    <property type="project" value="InterPro"/>
</dbReference>
<evidence type="ECO:0000259" key="2">
    <source>
        <dbReference type="Pfam" id="PF24786"/>
    </source>
</evidence>
<dbReference type="InterPro" id="IPR055286">
    <property type="entry name" value="RXYLT1-like"/>
</dbReference>
<keyword evidence="4" id="KW-1185">Reference proteome</keyword>
<dbReference type="Pfam" id="PF24785">
    <property type="entry name" value="RXYLT1_C"/>
    <property type="match status" value="1"/>
</dbReference>
<evidence type="ECO:0000313" key="3">
    <source>
        <dbReference type="EMBL" id="PIK47415.1"/>
    </source>
</evidence>
<feature type="domain" description="RXYLT1 C-terminal" evidence="1">
    <location>
        <begin position="229"/>
        <end position="410"/>
    </location>
</feature>
<sequence>MMLKYIFKRHLKKRLVLIILSLGTISTMFWILFEVLSLSTSDKAEPDIFLREEKLDFANIPKIPHTNIARKKFNVHQNLSVGRPQTTIDIWSTVGLGDYTWEHILGGDSMHVTDEPAVLIHGDILFKYHGEDDSLDDVSLDSAYVLLVLNGRAEERLPYTRMWLEKLTSLTHLRAAFLMLIGNEECNNDWLLQYLKNNGGLLQKVFITYDTPIVDNRQILQWPLGSATYRGFPLEDQSMLLSADSRQYRCNFLGTTYPGSSREYLVRIIETSHLKDYCYVKTRQLWEAEETKESMEEYIQILQQSDLTLSPIGKNIECYRIYEAAAMGSVPVIEDVRTSDQCSDRTLRVLKDRNAPFIYVKDWSELPEIIRKEMKLTPEMIIERRKNLIEWYRQFKQDLRQLFFKELEKNL</sequence>
<dbReference type="AlphaFoldDB" id="A0A2G8KHH8"/>
<dbReference type="PANTHER" id="PTHR15576:SF1">
    <property type="entry name" value="RIBITOL-5-PHOSPHATE XYLOSYLTRANSFERASE 1"/>
    <property type="match status" value="1"/>
</dbReference>